<dbReference type="GO" id="GO:0006094">
    <property type="term" value="P:gluconeogenesis"/>
    <property type="evidence" value="ECO:0007669"/>
    <property type="project" value="UniProtKB-UniRule"/>
</dbReference>
<dbReference type="HAMAP" id="MF_00147_B">
    <property type="entry name" value="TIM_B"/>
    <property type="match status" value="1"/>
</dbReference>
<name>A0A1R4EEL1_9GAMM</name>
<gene>
    <name evidence="8 10" type="primary">tpiA</name>
    <name evidence="10" type="ORF">A1019T_00887</name>
</gene>
<keyword evidence="4 8" id="KW-0312">Gluconeogenesis</keyword>
<keyword evidence="6 8" id="KW-0324">Glycolysis</keyword>
<evidence type="ECO:0000256" key="8">
    <source>
        <dbReference type="HAMAP-Rule" id="MF_00147"/>
    </source>
</evidence>
<feature type="binding site" evidence="8">
    <location>
        <position position="226"/>
    </location>
    <ligand>
        <name>substrate</name>
    </ligand>
</feature>
<evidence type="ECO:0000256" key="4">
    <source>
        <dbReference type="ARBA" id="ARBA00022432"/>
    </source>
</evidence>
<dbReference type="PROSITE" id="PS00171">
    <property type="entry name" value="TIM_1"/>
    <property type="match status" value="1"/>
</dbReference>
<dbReference type="UniPathway" id="UPA00109">
    <property type="reaction ID" value="UER00189"/>
</dbReference>
<feature type="active site" description="Proton acceptor" evidence="8">
    <location>
        <position position="182"/>
    </location>
</feature>
<comment type="subcellular location">
    <subcellularLocation>
        <location evidence="8 9">Cytoplasm</location>
    </subcellularLocation>
</comment>
<evidence type="ECO:0000313" key="10">
    <source>
        <dbReference type="EMBL" id="SJM36918.1"/>
    </source>
</evidence>
<dbReference type="EC" id="5.3.1.1" evidence="8 9"/>
<evidence type="ECO:0000256" key="5">
    <source>
        <dbReference type="ARBA" id="ARBA00022490"/>
    </source>
</evidence>
<dbReference type="EMBL" id="FUGD01000065">
    <property type="protein sequence ID" value="SJM36918.1"/>
    <property type="molecule type" value="Genomic_DNA"/>
</dbReference>
<evidence type="ECO:0000256" key="2">
    <source>
        <dbReference type="ARBA" id="ARBA00004939"/>
    </source>
</evidence>
<dbReference type="GO" id="GO:0005829">
    <property type="term" value="C:cytosol"/>
    <property type="evidence" value="ECO:0007669"/>
    <property type="project" value="TreeGrafter"/>
</dbReference>
<evidence type="ECO:0000313" key="11">
    <source>
        <dbReference type="Proteomes" id="UP000188169"/>
    </source>
</evidence>
<evidence type="ECO:0000256" key="3">
    <source>
        <dbReference type="ARBA" id="ARBA00007422"/>
    </source>
</evidence>
<keyword evidence="5 8" id="KW-0963">Cytoplasm</keyword>
<feature type="binding site" evidence="8">
    <location>
        <begin position="247"/>
        <end position="248"/>
    </location>
    <ligand>
        <name>substrate</name>
    </ligand>
</feature>
<feature type="binding site" evidence="8">
    <location>
        <position position="188"/>
    </location>
    <ligand>
        <name>substrate</name>
    </ligand>
</feature>
<protein>
    <recommendedName>
        <fullName evidence="8 9">Triosephosphate isomerase</fullName>
        <shortName evidence="8">TIM</shortName>
        <shortName evidence="8">TPI</shortName>
        <ecNumber evidence="8 9">5.3.1.1</ecNumber>
    </recommendedName>
    <alternativeName>
        <fullName evidence="8">Triose-phosphate isomerase</fullName>
    </alternativeName>
</protein>
<dbReference type="SUPFAM" id="SSF51351">
    <property type="entry name" value="Triosephosphate isomerase (TIM)"/>
    <property type="match status" value="1"/>
</dbReference>
<feature type="active site" description="Electrophile" evidence="8">
    <location>
        <position position="103"/>
    </location>
</feature>
<evidence type="ECO:0000256" key="7">
    <source>
        <dbReference type="ARBA" id="ARBA00023235"/>
    </source>
</evidence>
<sequence>MKSWVVGNWKLNPASASAVQALVDDLVDGVDAQSNALQSCHIMVAPSLLHLSQVENTLRTKSAAIDLACQDVSALSAQSGAYTGDVSAEQLQDLGVQWAIIGHSERRQYYNEDNDTLLKKMSHSAAQGLGVILCIGESEADFEAGNTTQVLADQLTVIADFLKQSEAADADYIANKLIIAYEPVWAIGTGKVPSVEEVTEVHKFIRERLQSFDATLAKTPVLYGGSVKPENAQDFAASEQINGVLVGGAALKADSFLDIAKAFSK</sequence>
<dbReference type="PANTHER" id="PTHR21139">
    <property type="entry name" value="TRIOSEPHOSPHATE ISOMERASE"/>
    <property type="match status" value="1"/>
</dbReference>
<dbReference type="FunFam" id="3.20.20.70:FF:000016">
    <property type="entry name" value="Triosephosphate isomerase"/>
    <property type="match status" value="1"/>
</dbReference>
<proteinExistence type="inferred from homology"/>
<dbReference type="RefSeq" id="WP_077448310.1">
    <property type="nucleotide sequence ID" value="NZ_FUGD01000065.1"/>
</dbReference>
<dbReference type="InterPro" id="IPR035990">
    <property type="entry name" value="TIM_sf"/>
</dbReference>
<comment type="pathway">
    <text evidence="2">Carbohydrate metabolism; erythritol degradation.</text>
</comment>
<dbReference type="AlphaFoldDB" id="A0A1R4EEL1"/>
<comment type="pathway">
    <text evidence="1 8 9">Carbohydrate degradation; glycolysis; D-glyceraldehyde 3-phosphate from glycerone phosphate: step 1/1.</text>
</comment>
<comment type="subunit">
    <text evidence="8 9">Homodimer.</text>
</comment>
<dbReference type="InterPro" id="IPR022896">
    <property type="entry name" value="TrioseP_Isoase_bac/euk"/>
</dbReference>
<dbReference type="Pfam" id="PF00121">
    <property type="entry name" value="TIM"/>
    <property type="match status" value="1"/>
</dbReference>
<dbReference type="Proteomes" id="UP000188169">
    <property type="component" value="Unassembled WGS sequence"/>
</dbReference>
<evidence type="ECO:0000256" key="6">
    <source>
        <dbReference type="ARBA" id="ARBA00023152"/>
    </source>
</evidence>
<keyword evidence="7 8" id="KW-0413">Isomerase</keyword>
<organism evidence="10 11">
    <name type="scientific">Psychrobacter pasteurii</name>
    <dbReference type="NCBI Taxonomy" id="1945520"/>
    <lineage>
        <taxon>Bacteria</taxon>
        <taxon>Pseudomonadati</taxon>
        <taxon>Pseudomonadota</taxon>
        <taxon>Gammaproteobacteria</taxon>
        <taxon>Moraxellales</taxon>
        <taxon>Moraxellaceae</taxon>
        <taxon>Psychrobacter</taxon>
    </lineage>
</organism>
<keyword evidence="11" id="KW-1185">Reference proteome</keyword>
<dbReference type="GO" id="GO:0004807">
    <property type="term" value="F:triose-phosphate isomerase activity"/>
    <property type="evidence" value="ECO:0007669"/>
    <property type="project" value="UniProtKB-UniRule"/>
</dbReference>
<comment type="pathway">
    <text evidence="8 9">Carbohydrate biosynthesis; gluconeogenesis.</text>
</comment>
<dbReference type="InterPro" id="IPR020861">
    <property type="entry name" value="Triosephosphate_isomerase_AS"/>
</dbReference>
<dbReference type="CDD" id="cd00311">
    <property type="entry name" value="TIM"/>
    <property type="match status" value="1"/>
</dbReference>
<feature type="binding site" evidence="8">
    <location>
        <begin position="8"/>
        <end position="10"/>
    </location>
    <ligand>
        <name>substrate</name>
    </ligand>
</feature>
<dbReference type="STRING" id="1945520.A1019T_00887"/>
<dbReference type="GO" id="GO:0019563">
    <property type="term" value="P:glycerol catabolic process"/>
    <property type="evidence" value="ECO:0007669"/>
    <property type="project" value="TreeGrafter"/>
</dbReference>
<dbReference type="UniPathway" id="UPA00138"/>
<dbReference type="GO" id="GO:0006096">
    <property type="term" value="P:glycolytic process"/>
    <property type="evidence" value="ECO:0007669"/>
    <property type="project" value="UniProtKB-UniRule"/>
</dbReference>
<evidence type="ECO:0000256" key="9">
    <source>
        <dbReference type="RuleBase" id="RU363013"/>
    </source>
</evidence>
<dbReference type="OrthoDB" id="9809429at2"/>
<accession>A0A1R4EEL1</accession>
<dbReference type="GO" id="GO:0046166">
    <property type="term" value="P:glyceraldehyde-3-phosphate biosynthetic process"/>
    <property type="evidence" value="ECO:0007669"/>
    <property type="project" value="TreeGrafter"/>
</dbReference>
<comment type="similarity">
    <text evidence="3 8 9">Belongs to the triosephosphate isomerase family.</text>
</comment>
<comment type="catalytic activity">
    <reaction evidence="8 9">
        <text>D-glyceraldehyde 3-phosphate = dihydroxyacetone phosphate</text>
        <dbReference type="Rhea" id="RHEA:18585"/>
        <dbReference type="ChEBI" id="CHEBI:57642"/>
        <dbReference type="ChEBI" id="CHEBI:59776"/>
        <dbReference type="EC" id="5.3.1.1"/>
    </reaction>
</comment>
<reference evidence="11" key="1">
    <citation type="submission" date="2017-02" db="EMBL/GenBank/DDBJ databases">
        <authorList>
            <person name="Mornico D."/>
        </authorList>
    </citation>
    <scope>NUCLEOTIDE SEQUENCE [LARGE SCALE GENOMIC DNA]</scope>
</reference>
<comment type="function">
    <text evidence="8">Involved in the gluconeogenesis. Catalyzes stereospecifically the conversion of dihydroxyacetone phosphate (DHAP) to D-glyceraldehyde-3-phosphate (G3P).</text>
</comment>
<dbReference type="InterPro" id="IPR013785">
    <property type="entry name" value="Aldolase_TIM"/>
</dbReference>
<dbReference type="Gene3D" id="3.20.20.70">
    <property type="entry name" value="Aldolase class I"/>
    <property type="match status" value="1"/>
</dbReference>
<dbReference type="InterPro" id="IPR000652">
    <property type="entry name" value="Triosephosphate_isomerase"/>
</dbReference>
<evidence type="ECO:0000256" key="1">
    <source>
        <dbReference type="ARBA" id="ARBA00004680"/>
    </source>
</evidence>
<dbReference type="PROSITE" id="PS51440">
    <property type="entry name" value="TIM_2"/>
    <property type="match status" value="1"/>
</dbReference>
<dbReference type="PANTHER" id="PTHR21139:SF42">
    <property type="entry name" value="TRIOSEPHOSPHATE ISOMERASE"/>
    <property type="match status" value="1"/>
</dbReference>
<dbReference type="NCBIfam" id="TIGR00419">
    <property type="entry name" value="tim"/>
    <property type="match status" value="1"/>
</dbReference>